<reference evidence="1" key="1">
    <citation type="submission" date="2021-02" db="EMBL/GenBank/DDBJ databases">
        <authorList>
            <consortium name="DOE Joint Genome Institute"/>
            <person name="Ahrendt S."/>
            <person name="Looney B.P."/>
            <person name="Miyauchi S."/>
            <person name="Morin E."/>
            <person name="Drula E."/>
            <person name="Courty P.E."/>
            <person name="Chicoki N."/>
            <person name="Fauchery L."/>
            <person name="Kohler A."/>
            <person name="Kuo A."/>
            <person name="Labutti K."/>
            <person name="Pangilinan J."/>
            <person name="Lipzen A."/>
            <person name="Riley R."/>
            <person name="Andreopoulos W."/>
            <person name="He G."/>
            <person name="Johnson J."/>
            <person name="Barry K.W."/>
            <person name="Grigoriev I.V."/>
            <person name="Nagy L."/>
            <person name="Hibbett D."/>
            <person name="Henrissat B."/>
            <person name="Matheny P.B."/>
            <person name="Labbe J."/>
            <person name="Martin F."/>
        </authorList>
    </citation>
    <scope>NUCLEOTIDE SEQUENCE</scope>
    <source>
        <strain evidence="1">FP105234-sp</strain>
    </source>
</reference>
<evidence type="ECO:0000313" key="1">
    <source>
        <dbReference type="EMBL" id="KAI0048746.1"/>
    </source>
</evidence>
<protein>
    <submittedName>
        <fullName evidence="1">Uncharacterized protein</fullName>
    </submittedName>
</protein>
<keyword evidence="2" id="KW-1185">Reference proteome</keyword>
<evidence type="ECO:0000313" key="2">
    <source>
        <dbReference type="Proteomes" id="UP000814033"/>
    </source>
</evidence>
<proteinExistence type="predicted"/>
<sequence>MFPMYPTSPAHLRMGRARGASSRIPGTVAPMTWCVSRLHFVTLPSMLRHLRVLPAHSVHEAFAYKCSGIASLLASHQDESSKKGKGKGKGKKGGKKRKGLKHSLADVLLRYLLLFFTIYSLTVCPSDAQLQNPVCRGLAEYRRLILEPYLLPPLKAAISHPAVSPYIERAKPYTDRAVQITTPIVLRTQYEWNHRVVPNWNKHVVPQYQKHVVPQYYKYVVPQLARANDFVQPYRSAAEQQYDKHVQPYVSFVSSNVKHYTSVAQPYVLLAADRTYTGYQRARPYLGPFVHRAKLILKRLVIFLRIQRRKFVDPHVAKIWERVKELSRGEQAPEKPIVSPIVEAPPSPATAPVASSVSPEQEPDLAQETESTASASSSEPAVSASSAAATSSTTPAPVETAVESKEKTPISFGSDDESPPSQSADAVVSVASIIESAIPSETPVLVVSSSEAEPESTAASSETPTTSGSAPSATLITGGEEDLDMDSFYADLGLTDDDLNVVQEPEKQFSPPAPPPSLTEEEKEEARLQKLAATAEKRKDITARHSKWEQDIEQAIKSGKKSLRKSLVALRKSAIEELKASKQIGGSLDDLVEEAEKLLKGAEIYLKNLKKEPRKVEEKAALWNKVVDKVGEKFAQRLQATESLVNGWYAGHVQKEVAEVTEVTGAVRGIADSAQADIGMDYAWLDDVTYLDWARYHDLVKRSDNFTKLAYSIQDGSHPSPPINPVATILGEVQSDVEDIIGGFQNRLRRISRSGDKAFGSGPVDVDEEEDDEPVDATPESEASILPISGDEPHPDAVKPVSSEPPPVIGRGHAEVEEAFARAEAQVPRESAEAVARSVGEEVAGDVAASTTGAPAAVVPSAPAHLEL</sequence>
<gene>
    <name evidence="1" type="ORF">FA95DRAFT_1007635</name>
</gene>
<organism evidence="1 2">
    <name type="scientific">Auriscalpium vulgare</name>
    <dbReference type="NCBI Taxonomy" id="40419"/>
    <lineage>
        <taxon>Eukaryota</taxon>
        <taxon>Fungi</taxon>
        <taxon>Dikarya</taxon>
        <taxon>Basidiomycota</taxon>
        <taxon>Agaricomycotina</taxon>
        <taxon>Agaricomycetes</taxon>
        <taxon>Russulales</taxon>
        <taxon>Auriscalpiaceae</taxon>
        <taxon>Auriscalpium</taxon>
    </lineage>
</organism>
<reference evidence="1" key="2">
    <citation type="journal article" date="2022" name="New Phytol.">
        <title>Evolutionary transition to the ectomycorrhizal habit in the genomes of a hyperdiverse lineage of mushroom-forming fungi.</title>
        <authorList>
            <person name="Looney B."/>
            <person name="Miyauchi S."/>
            <person name="Morin E."/>
            <person name="Drula E."/>
            <person name="Courty P.E."/>
            <person name="Kohler A."/>
            <person name="Kuo A."/>
            <person name="LaButti K."/>
            <person name="Pangilinan J."/>
            <person name="Lipzen A."/>
            <person name="Riley R."/>
            <person name="Andreopoulos W."/>
            <person name="He G."/>
            <person name="Johnson J."/>
            <person name="Nolan M."/>
            <person name="Tritt A."/>
            <person name="Barry K.W."/>
            <person name="Grigoriev I.V."/>
            <person name="Nagy L.G."/>
            <person name="Hibbett D."/>
            <person name="Henrissat B."/>
            <person name="Matheny P.B."/>
            <person name="Labbe J."/>
            <person name="Martin F.M."/>
        </authorList>
    </citation>
    <scope>NUCLEOTIDE SEQUENCE</scope>
    <source>
        <strain evidence="1">FP105234-sp</strain>
    </source>
</reference>
<comment type="caution">
    <text evidence="1">The sequence shown here is derived from an EMBL/GenBank/DDBJ whole genome shotgun (WGS) entry which is preliminary data.</text>
</comment>
<name>A0ACB8RXA9_9AGAM</name>
<accession>A0ACB8RXA9</accession>
<dbReference type="EMBL" id="MU275882">
    <property type="protein sequence ID" value="KAI0048746.1"/>
    <property type="molecule type" value="Genomic_DNA"/>
</dbReference>
<dbReference type="Proteomes" id="UP000814033">
    <property type="component" value="Unassembled WGS sequence"/>
</dbReference>